<gene>
    <name evidence="5" type="ORF">CLO192961_LOCUS28480</name>
</gene>
<dbReference type="PANTHER" id="PTHR47797:SF5">
    <property type="entry name" value="CELLOBIOSE DEHYDROGENASE CYTOCHROME DOMAIN-CONTAINING PROTEIN"/>
    <property type="match status" value="1"/>
</dbReference>
<dbReference type="EMBL" id="CABFNS010000206">
    <property type="protein sequence ID" value="VUC20670.1"/>
    <property type="molecule type" value="Genomic_DNA"/>
</dbReference>
<dbReference type="Pfam" id="PF16010">
    <property type="entry name" value="CDH-cyt"/>
    <property type="match status" value="1"/>
</dbReference>
<evidence type="ECO:0000259" key="4">
    <source>
        <dbReference type="Pfam" id="PF22807"/>
    </source>
</evidence>
<dbReference type="Proteomes" id="UP000766486">
    <property type="component" value="Unassembled WGS sequence"/>
</dbReference>
<dbReference type="PANTHER" id="PTHR47797">
    <property type="entry name" value="DEHYDROGENASE, PUTATIVE (AFU_ORTHOLOGUE AFUA_8G05805)-RELATED"/>
    <property type="match status" value="1"/>
</dbReference>
<dbReference type="SUPFAM" id="SSF49344">
    <property type="entry name" value="CBD9-like"/>
    <property type="match status" value="1"/>
</dbReference>
<dbReference type="SUPFAM" id="SSF50952">
    <property type="entry name" value="Soluble quinoprotein glucose dehydrogenase"/>
    <property type="match status" value="1"/>
</dbReference>
<dbReference type="Pfam" id="PF22807">
    <property type="entry name" value="TrAA12"/>
    <property type="match status" value="1"/>
</dbReference>
<sequence length="656" mass="70337">MLRSFSVAGALALFSLASAQTAGTYCDGLGRCFASYTLANGIVYGVAIPEATEAPFDAILQITAPTEIGWAGLSWSSGMTNNPLTIAWPNGDEVVVSSRAAVSYSLPGAYDGATLAVLDGSTVNATHWVATIHCKGCSLWEDLKPDNNKLDPNAQNVIAYAYSSSPVTTPSDPNSAFSMHDEATPFGLDFTQARSGEFESWIPDEPQPTGTPTPTSSSTTVPTPTSDVPVPTGELPIPTSCSLTARFPLEAADGWSFVKLAGGLTNPRAMAIDSLGNLLVVEVSKGVSVHTFGDNGCLASSSTLIEERVLTHGIAFTPDRKTLLVSSVDTVWKYDYDAETRSVTNKVVVVKDMYRGSHSTRTLVVPPKTPNLLVVSLGSHTNLDMPAFDKNTGRAIVKVFDLSQAPEGGYTYNTQGTFLGYGLRNEVAIAVDPNNMVWGVENSADEFARVIDGVATDIHENNPAEELNYLGDPSVSNENWYGYPTCFTAWGGDEFPDTNFAAGDQFIPEPNGTWTDRTCQERSTGPRLSIQAHSAPIDAKFDPTGDNLYVTLHGSWNRNVPTGYKVVTIPFTTNAEGGFEPVADRNSKEGYVDLLWDPQQGCNSSKCFRPSGITWDKDQTRLIIASDNGQEGEIYILSKAAGNRRGGKRSKPARTA</sequence>
<dbReference type="CDD" id="cd09630">
    <property type="entry name" value="CDH_like_cytochrome"/>
    <property type="match status" value="1"/>
</dbReference>
<feature type="compositionally biased region" description="Low complexity" evidence="1">
    <location>
        <begin position="212"/>
        <end position="232"/>
    </location>
</feature>
<feature type="domain" description="Cellobiose dehydrogenase-like cytochrome" evidence="3">
    <location>
        <begin position="25"/>
        <end position="199"/>
    </location>
</feature>
<dbReference type="InterPro" id="IPR015920">
    <property type="entry name" value="Cellobiose_DH-like_cyt"/>
</dbReference>
<keyword evidence="2" id="KW-0732">Signal</keyword>
<evidence type="ECO:0000259" key="3">
    <source>
        <dbReference type="Pfam" id="PF16010"/>
    </source>
</evidence>
<keyword evidence="6" id="KW-1185">Reference proteome</keyword>
<evidence type="ECO:0000313" key="6">
    <source>
        <dbReference type="Proteomes" id="UP000766486"/>
    </source>
</evidence>
<evidence type="ECO:0000313" key="5">
    <source>
        <dbReference type="EMBL" id="VUC20670.1"/>
    </source>
</evidence>
<evidence type="ECO:0000256" key="2">
    <source>
        <dbReference type="SAM" id="SignalP"/>
    </source>
</evidence>
<feature type="chain" id="PRO_5046761943" description="Cellobiose dehydrogenase cytochrome domain-containing protein" evidence="2">
    <location>
        <begin position="20"/>
        <end position="656"/>
    </location>
</feature>
<feature type="domain" description="Pyrroloquinoline quinone-dependent pyranose dehydrogenase beta-propeller" evidence="4">
    <location>
        <begin position="250"/>
        <end position="639"/>
    </location>
</feature>
<feature type="signal peptide" evidence="2">
    <location>
        <begin position="1"/>
        <end position="19"/>
    </location>
</feature>
<dbReference type="InterPro" id="IPR011041">
    <property type="entry name" value="Quinoprot_gluc/sorb_DH_b-prop"/>
</dbReference>
<dbReference type="InterPro" id="IPR011042">
    <property type="entry name" value="6-blade_b-propeller_TolB-like"/>
</dbReference>
<evidence type="ECO:0008006" key="7">
    <source>
        <dbReference type="Google" id="ProtNLM"/>
    </source>
</evidence>
<dbReference type="InterPro" id="IPR054539">
    <property type="entry name" value="Beta-prop_PDH"/>
</dbReference>
<proteinExistence type="predicted"/>
<name>A0ABY6TPX1_BIOOC</name>
<dbReference type="Gene3D" id="2.60.40.1210">
    <property type="entry name" value="Cellobiose dehydrogenase, cytochrome domain"/>
    <property type="match status" value="1"/>
</dbReference>
<evidence type="ECO:0000256" key="1">
    <source>
        <dbReference type="SAM" id="MobiDB-lite"/>
    </source>
</evidence>
<comment type="caution">
    <text evidence="5">The sequence shown here is derived from an EMBL/GenBank/DDBJ whole genome shotgun (WGS) entry which is preliminary data.</text>
</comment>
<feature type="region of interest" description="Disordered" evidence="1">
    <location>
        <begin position="200"/>
        <end position="235"/>
    </location>
</feature>
<protein>
    <recommendedName>
        <fullName evidence="7">Cellobiose dehydrogenase cytochrome domain-containing protein</fullName>
    </recommendedName>
</protein>
<accession>A0ABY6TPX1</accession>
<organism evidence="5 6">
    <name type="scientific">Bionectria ochroleuca</name>
    <name type="common">Gliocladium roseum</name>
    <dbReference type="NCBI Taxonomy" id="29856"/>
    <lineage>
        <taxon>Eukaryota</taxon>
        <taxon>Fungi</taxon>
        <taxon>Dikarya</taxon>
        <taxon>Ascomycota</taxon>
        <taxon>Pezizomycotina</taxon>
        <taxon>Sordariomycetes</taxon>
        <taxon>Hypocreomycetidae</taxon>
        <taxon>Hypocreales</taxon>
        <taxon>Bionectriaceae</taxon>
        <taxon>Clonostachys</taxon>
    </lineage>
</organism>
<reference evidence="5 6" key="1">
    <citation type="submission" date="2019-06" db="EMBL/GenBank/DDBJ databases">
        <authorList>
            <person name="Broberg M."/>
        </authorList>
    </citation>
    <scope>NUCLEOTIDE SEQUENCE [LARGE SCALE GENOMIC DNA]</scope>
</reference>
<dbReference type="Gene3D" id="2.120.10.30">
    <property type="entry name" value="TolB, C-terminal domain"/>
    <property type="match status" value="1"/>
</dbReference>